<dbReference type="SMART" id="SM00388">
    <property type="entry name" value="HisKA"/>
    <property type="match status" value="1"/>
</dbReference>
<dbReference type="PANTHER" id="PTHR45339">
    <property type="entry name" value="HYBRID SIGNAL TRANSDUCTION HISTIDINE KINASE J"/>
    <property type="match status" value="1"/>
</dbReference>
<feature type="domain" description="Response regulatory" evidence="15">
    <location>
        <begin position="792"/>
        <end position="910"/>
    </location>
</feature>
<evidence type="ECO:0000256" key="10">
    <source>
        <dbReference type="ARBA" id="ARBA00023136"/>
    </source>
</evidence>
<evidence type="ECO:0000259" key="14">
    <source>
        <dbReference type="PROSITE" id="PS50109"/>
    </source>
</evidence>
<evidence type="ECO:0000256" key="8">
    <source>
        <dbReference type="ARBA" id="ARBA00022989"/>
    </source>
</evidence>
<dbReference type="Pfam" id="PF08448">
    <property type="entry name" value="PAS_4"/>
    <property type="match status" value="1"/>
</dbReference>
<dbReference type="Gene3D" id="3.40.50.2300">
    <property type="match status" value="1"/>
</dbReference>
<dbReference type="InterPro" id="IPR036890">
    <property type="entry name" value="HATPase_C_sf"/>
</dbReference>
<gene>
    <name evidence="18" type="ORF">IQ13_2134</name>
</gene>
<dbReference type="InterPro" id="IPR005467">
    <property type="entry name" value="His_kinase_dom"/>
</dbReference>
<dbReference type="PROSITE" id="PS50113">
    <property type="entry name" value="PAC"/>
    <property type="match status" value="1"/>
</dbReference>
<proteinExistence type="predicted"/>
<dbReference type="SUPFAM" id="SSF55874">
    <property type="entry name" value="ATPase domain of HSP90 chaperone/DNA topoisomerase II/histidine kinase"/>
    <property type="match status" value="1"/>
</dbReference>
<dbReference type="InterPro" id="IPR008207">
    <property type="entry name" value="Sig_transdc_His_kin_Hpt_dom"/>
</dbReference>
<protein>
    <submittedName>
        <fullName evidence="18">Signal transduction histidine kinase</fullName>
    </submittedName>
</protein>
<dbReference type="Pfam" id="PF13426">
    <property type="entry name" value="PAS_9"/>
    <property type="match status" value="1"/>
</dbReference>
<evidence type="ECO:0000256" key="5">
    <source>
        <dbReference type="ARBA" id="ARBA00022692"/>
    </source>
</evidence>
<dbReference type="OrthoDB" id="9811889at2"/>
<dbReference type="Gene3D" id="3.30.565.10">
    <property type="entry name" value="Histidine kinase-like ATPase, C-terminal domain"/>
    <property type="match status" value="1"/>
</dbReference>
<dbReference type="RefSeq" id="WP_144886328.1">
    <property type="nucleotide sequence ID" value="NZ_VLLE01000004.1"/>
</dbReference>
<dbReference type="InterPro" id="IPR004358">
    <property type="entry name" value="Sig_transdc_His_kin-like_C"/>
</dbReference>
<evidence type="ECO:0000313" key="18">
    <source>
        <dbReference type="EMBL" id="TWI81120.1"/>
    </source>
</evidence>
<dbReference type="CDD" id="cd17546">
    <property type="entry name" value="REC_hyHK_CKI1_RcsC-like"/>
    <property type="match status" value="1"/>
</dbReference>
<dbReference type="Pfam" id="PF02518">
    <property type="entry name" value="HATPase_c"/>
    <property type="match status" value="1"/>
</dbReference>
<dbReference type="PROSITE" id="PS50109">
    <property type="entry name" value="HIS_KIN"/>
    <property type="match status" value="1"/>
</dbReference>
<dbReference type="GO" id="GO:0004383">
    <property type="term" value="F:guanylate cyclase activity"/>
    <property type="evidence" value="ECO:0007669"/>
    <property type="project" value="InterPro"/>
</dbReference>
<evidence type="ECO:0000256" key="12">
    <source>
        <dbReference type="PROSITE-ProRule" id="PRU00110"/>
    </source>
</evidence>
<dbReference type="InterPro" id="IPR035965">
    <property type="entry name" value="PAS-like_dom_sf"/>
</dbReference>
<keyword evidence="18" id="KW-0418">Kinase</keyword>
<dbReference type="InterPro" id="IPR013656">
    <property type="entry name" value="PAS_4"/>
</dbReference>
<dbReference type="GO" id="GO:0000155">
    <property type="term" value="F:phosphorelay sensor kinase activity"/>
    <property type="evidence" value="ECO:0007669"/>
    <property type="project" value="InterPro"/>
</dbReference>
<evidence type="ECO:0000256" key="1">
    <source>
        <dbReference type="ARBA" id="ARBA00000085"/>
    </source>
</evidence>
<sequence>MQLTFDIERFERLFPFHLLVNKELNIVHAGKSLKKIIDLSSGAVFANNFTLLRPQVEQPSFEAFRLLQDQLVIIESKQTDPFMLRGQFEQTGNELLLFVGSPWFGSMKEVRERSLVLNDFAYHDPMIDLLHVIKTQEIAATEIKQLLTTVNEQKNALKNANKAIEDIALFPMQNPDPLFRINFEGEVILQNPAAENLPPQLVYNKLVFETKQFWKAVIAEILQNSPKYFLKVEAGQQFYSFNCIMLEKEGYINVYGRDITNQEQLDRSLERSANRLTTLIANLQSAVLLENENRTIALVNQKFCDTFGIPVSPESLIGTDCSEAAEQTKHLFKNPEHFVERIKGVLQNKTIVSGDKLELLTGKVLRRDFIPIWSNNQYFGHLWVYHDITEEETREQALTRQKVFYEEILNKIPADIAVFDKDHRYLFLNPVAVKDEELRKWLIGKTDEDYVQLRNKPRQIANERRAIFDAVKKEGKLLSFEERLLQPDGSEVYQLRNFNPVLNKEGEVEIMIGYGLNITERKKMEQALEKARFEAEQSSVMKDRFLAAMSHEIRTPLNGIMGVTGLLDKTNLTEKQREFVEIIKVSEAHLLRIVNEVLDFEKIVSNEIVLEETIFDVVKLVEDISGIYRLNAIDKNLSFTLLSNVKELIIRADSYRLSQVIHNLLGNALKFTQQGEIIVQLQVKQKGQTEVEVTIQVQDTGIGIDSELLTHIFEPYSQGKSAIAKQYGGTGLGLAICKRLVDSQQGSITVSSTENVGSVFTVAFTWPLAQVQKNIDNEVTRLTPPKPESAIRILIAEDVAINQFLLKHMLQSKNYAFHIADNGLAALEEFQQNDYDIILMDIEMPYMDGVETTRAIRNLHNKRKAGVPIIALTANAIKGKSEEYLEAGMNDFITKPFSEQQLTDVLQKTITQLQQQKMPGSKTKVYDLSYLKSLSNEQSFLLNMINIFVASTPVMVEELKLALDQYSYDKVATVLHKLKPAAETIGMTKLKVEIADIEQEIKFANINTLLQKRIMHVVDIFNESIVQLRSDFL</sequence>
<feature type="domain" description="PAC" evidence="16">
    <location>
        <begin position="478"/>
        <end position="530"/>
    </location>
</feature>
<dbReference type="Gene3D" id="3.30.450.20">
    <property type="entry name" value="PAS domain"/>
    <property type="match status" value="2"/>
</dbReference>
<dbReference type="AlphaFoldDB" id="A0A562SK09"/>
<comment type="subcellular location">
    <subcellularLocation>
        <location evidence="2">Cell membrane</location>
        <topology evidence="2">Multi-pass membrane protein</topology>
    </subcellularLocation>
</comment>
<dbReference type="SUPFAM" id="SSF55785">
    <property type="entry name" value="PYP-like sensor domain (PAS domain)"/>
    <property type="match status" value="2"/>
</dbReference>
<feature type="domain" description="HPt" evidence="17">
    <location>
        <begin position="937"/>
        <end position="1033"/>
    </location>
</feature>
<reference evidence="18 19" key="1">
    <citation type="journal article" date="2015" name="Stand. Genomic Sci.">
        <title>Genomic Encyclopedia of Bacterial and Archaeal Type Strains, Phase III: the genomes of soil and plant-associated and newly described type strains.</title>
        <authorList>
            <person name="Whitman W.B."/>
            <person name="Woyke T."/>
            <person name="Klenk H.P."/>
            <person name="Zhou Y."/>
            <person name="Lilburn T.G."/>
            <person name="Beck B.J."/>
            <person name="De Vos P."/>
            <person name="Vandamme P."/>
            <person name="Eisen J.A."/>
            <person name="Garrity G."/>
            <person name="Hugenholtz P."/>
            <person name="Kyrpides N.C."/>
        </authorList>
    </citation>
    <scope>NUCLEOTIDE SEQUENCE [LARGE SCALE GENOMIC DNA]</scope>
    <source>
        <strain evidence="18 19">CGMCC 1.7271</strain>
    </source>
</reference>
<dbReference type="InterPro" id="IPR042463">
    <property type="entry name" value="HNOB_dom_associated_sf"/>
</dbReference>
<evidence type="ECO:0000259" key="17">
    <source>
        <dbReference type="PROSITE" id="PS50894"/>
    </source>
</evidence>
<keyword evidence="19" id="KW-1185">Reference proteome</keyword>
<comment type="caution">
    <text evidence="18">The sequence shown here is derived from an EMBL/GenBank/DDBJ whole genome shotgun (WGS) entry which is preliminary data.</text>
</comment>
<dbReference type="Proteomes" id="UP000316167">
    <property type="component" value="Unassembled WGS sequence"/>
</dbReference>
<dbReference type="InterPro" id="IPR036641">
    <property type="entry name" value="HPT_dom_sf"/>
</dbReference>
<evidence type="ECO:0000313" key="19">
    <source>
        <dbReference type="Proteomes" id="UP000316167"/>
    </source>
</evidence>
<dbReference type="PROSITE" id="PS50110">
    <property type="entry name" value="RESPONSE_REGULATORY"/>
    <property type="match status" value="1"/>
</dbReference>
<dbReference type="Gene3D" id="1.10.287.130">
    <property type="match status" value="1"/>
</dbReference>
<dbReference type="InterPro" id="IPR011006">
    <property type="entry name" value="CheY-like_superfamily"/>
</dbReference>
<dbReference type="Pfam" id="PF00512">
    <property type="entry name" value="HisKA"/>
    <property type="match status" value="1"/>
</dbReference>
<dbReference type="FunFam" id="3.30.565.10:FF:000010">
    <property type="entry name" value="Sensor histidine kinase RcsC"/>
    <property type="match status" value="1"/>
</dbReference>
<keyword evidence="18" id="KW-0808">Transferase</keyword>
<evidence type="ECO:0000256" key="3">
    <source>
        <dbReference type="ARBA" id="ARBA00022475"/>
    </source>
</evidence>
<evidence type="ECO:0000256" key="6">
    <source>
        <dbReference type="ARBA" id="ARBA00022741"/>
    </source>
</evidence>
<keyword evidence="9" id="KW-0902">Two-component regulatory system</keyword>
<dbReference type="Gene3D" id="1.20.120.160">
    <property type="entry name" value="HPT domain"/>
    <property type="match status" value="1"/>
</dbReference>
<dbReference type="PANTHER" id="PTHR45339:SF1">
    <property type="entry name" value="HYBRID SIGNAL TRANSDUCTION HISTIDINE KINASE J"/>
    <property type="match status" value="1"/>
</dbReference>
<dbReference type="GO" id="GO:0005886">
    <property type="term" value="C:plasma membrane"/>
    <property type="evidence" value="ECO:0007669"/>
    <property type="project" value="UniProtKB-SubCell"/>
</dbReference>
<keyword evidence="8" id="KW-1133">Transmembrane helix</keyword>
<organism evidence="18 19">
    <name type="scientific">Lacibacter cauensis</name>
    <dbReference type="NCBI Taxonomy" id="510947"/>
    <lineage>
        <taxon>Bacteria</taxon>
        <taxon>Pseudomonadati</taxon>
        <taxon>Bacteroidota</taxon>
        <taxon>Chitinophagia</taxon>
        <taxon>Chitinophagales</taxon>
        <taxon>Chitinophagaceae</taxon>
        <taxon>Lacibacter</taxon>
    </lineage>
</organism>
<name>A0A562SK09_9BACT</name>
<dbReference type="CDD" id="cd16922">
    <property type="entry name" value="HATPase_EvgS-ArcB-TorS-like"/>
    <property type="match status" value="1"/>
</dbReference>
<dbReference type="Pfam" id="PF07701">
    <property type="entry name" value="HNOBA"/>
    <property type="match status" value="1"/>
</dbReference>
<dbReference type="InterPro" id="IPR011645">
    <property type="entry name" value="HNOB_dom_associated"/>
</dbReference>
<keyword evidence="3" id="KW-1003">Cell membrane</keyword>
<keyword evidence="10" id="KW-0472">Membrane</keyword>
<dbReference type="SMART" id="SM00448">
    <property type="entry name" value="REC"/>
    <property type="match status" value="1"/>
</dbReference>
<dbReference type="SUPFAM" id="SSF47226">
    <property type="entry name" value="Histidine-containing phosphotransfer domain, HPT domain"/>
    <property type="match status" value="1"/>
</dbReference>
<dbReference type="PROSITE" id="PS50894">
    <property type="entry name" value="HPT"/>
    <property type="match status" value="1"/>
</dbReference>
<feature type="modified residue" description="Phosphohistidine" evidence="12">
    <location>
        <position position="976"/>
    </location>
</feature>
<keyword evidence="7" id="KW-0067">ATP-binding</keyword>
<keyword evidence="11" id="KW-0141">cGMP biosynthesis</keyword>
<dbReference type="InterPro" id="IPR000014">
    <property type="entry name" value="PAS"/>
</dbReference>
<dbReference type="Gene3D" id="3.30.450.260">
    <property type="entry name" value="Haem NO binding associated domain"/>
    <property type="match status" value="1"/>
</dbReference>
<keyword evidence="5" id="KW-0812">Transmembrane</keyword>
<dbReference type="PRINTS" id="PR00344">
    <property type="entry name" value="BCTRLSENSOR"/>
</dbReference>
<evidence type="ECO:0000256" key="11">
    <source>
        <dbReference type="ARBA" id="ARBA00023293"/>
    </source>
</evidence>
<feature type="domain" description="Histidine kinase" evidence="14">
    <location>
        <begin position="548"/>
        <end position="768"/>
    </location>
</feature>
<keyword evidence="6" id="KW-0547">Nucleotide-binding</keyword>
<dbReference type="Pfam" id="PF00072">
    <property type="entry name" value="Response_reg"/>
    <property type="match status" value="1"/>
</dbReference>
<dbReference type="GO" id="GO:0005524">
    <property type="term" value="F:ATP binding"/>
    <property type="evidence" value="ECO:0007669"/>
    <property type="project" value="UniProtKB-KW"/>
</dbReference>
<comment type="catalytic activity">
    <reaction evidence="1">
        <text>ATP + protein L-histidine = ADP + protein N-phospho-L-histidine.</text>
        <dbReference type="EC" id="2.7.13.3"/>
    </reaction>
</comment>
<dbReference type="InterPro" id="IPR001789">
    <property type="entry name" value="Sig_transdc_resp-reg_receiver"/>
</dbReference>
<dbReference type="EMBL" id="VLLE01000004">
    <property type="protein sequence ID" value="TWI81120.1"/>
    <property type="molecule type" value="Genomic_DNA"/>
</dbReference>
<accession>A0A562SK09</accession>
<dbReference type="SUPFAM" id="SSF52172">
    <property type="entry name" value="CheY-like"/>
    <property type="match status" value="1"/>
</dbReference>
<dbReference type="InterPro" id="IPR000700">
    <property type="entry name" value="PAS-assoc_C"/>
</dbReference>
<evidence type="ECO:0000256" key="2">
    <source>
        <dbReference type="ARBA" id="ARBA00004651"/>
    </source>
</evidence>
<evidence type="ECO:0000259" key="16">
    <source>
        <dbReference type="PROSITE" id="PS50113"/>
    </source>
</evidence>
<dbReference type="CDD" id="cd00082">
    <property type="entry name" value="HisKA"/>
    <property type="match status" value="1"/>
</dbReference>
<evidence type="ECO:0000256" key="4">
    <source>
        <dbReference type="ARBA" id="ARBA00022553"/>
    </source>
</evidence>
<dbReference type="InterPro" id="IPR003661">
    <property type="entry name" value="HisK_dim/P_dom"/>
</dbReference>
<evidence type="ECO:0000259" key="15">
    <source>
        <dbReference type="PROSITE" id="PS50110"/>
    </source>
</evidence>
<dbReference type="SMART" id="SM00387">
    <property type="entry name" value="HATPase_c"/>
    <property type="match status" value="1"/>
</dbReference>
<dbReference type="SUPFAM" id="SSF47384">
    <property type="entry name" value="Homodimeric domain of signal transducing histidine kinase"/>
    <property type="match status" value="1"/>
</dbReference>
<evidence type="ECO:0000256" key="7">
    <source>
        <dbReference type="ARBA" id="ARBA00022840"/>
    </source>
</evidence>
<evidence type="ECO:0000256" key="13">
    <source>
        <dbReference type="PROSITE-ProRule" id="PRU00169"/>
    </source>
</evidence>
<keyword evidence="4 13" id="KW-0597">Phosphoprotein</keyword>
<evidence type="ECO:0000256" key="9">
    <source>
        <dbReference type="ARBA" id="ARBA00023012"/>
    </source>
</evidence>
<feature type="modified residue" description="4-aspartylphosphate" evidence="13">
    <location>
        <position position="841"/>
    </location>
</feature>
<dbReference type="InterPro" id="IPR003594">
    <property type="entry name" value="HATPase_dom"/>
</dbReference>
<dbReference type="InterPro" id="IPR036097">
    <property type="entry name" value="HisK_dim/P_sf"/>
</dbReference>